<dbReference type="InterPro" id="IPR050164">
    <property type="entry name" value="Peptidase_C19"/>
</dbReference>
<dbReference type="EC" id="3.4.19.12" evidence="4"/>
<evidence type="ECO:0000256" key="1">
    <source>
        <dbReference type="ARBA" id="ARBA00000707"/>
    </source>
</evidence>
<sequence length="1352" mass="154201">MSKRRERVDRVYWGWAENYMPGCVSDNDMRIAYRLYGKQHKPNTCRKNCKVNPNCLSGFGEQSLNQTINKDAELESYMSNKIRVPGTYVGLKNLGNTCYINSLLQLWFHNIPFREAVYGWNALEDKQEMAKHLEVYNRPVELDNYEPLSSIAHLQYLFCEMQFGLKKYCDPEAFCRSLSIDVELQQDAQEFNKLYMQRLEESFQCSSNEKTRRLIQDQFRGEYSYVTTCCNCSKESERESYFYELELKVKNCNSILDSLQEFLNEEPLTGDNKYFCSNCNDKHNAFTRIRLQELPPVLQLQLLRYEIDSTIGTRRKIHSAIQFPDVLDMSPYLGVSPNTFSYKLIAVLMHGGSTAYSGHYYAHINTADGWHVFDDINVKKEKYLNLTSEENLIPVAERKTCGPKLKGFRSSSSVYMLVYRRMDKSESSDVSSSNDNAKIATTALNSDINSNFLNRKSSSPRCAEGKASPHERNGNRKKMAKNLRIGKSTKKKDVAEEIMYGIQVDIPCRENGVADSAPEVTSTENDSDTAAQSAEERDESEASLKDASAESSLLSCKSIGEGEKSSSEEKSKKDKGDFVLNCLMELKDSEKLESEKPINDMSNYMWTKLTNLDLPGDAGDVYLVFDKKILNHPRLRILNEGKVEDVNGTEYSLNGEVSSDDVECEVESSNGRNLRSRKINKVKKNAEYTDSGGGTVPDSSDRDAESRSSGPDREGEKVEDEHGSAGDGGGGDNGDEQKNTEDKIEFRSKMDETHWNMLPDYLKKAILKSRREVKSSFDSQLIEIDSRIDTQSMMKEISETIVPDSDMAEYEFINFEWLKSITKNSAPVDNSSLICKHGKLCVNKRSVYKAISRKAADFLYDKFGGGPRLKKDSLCRPCVEHKARQVKLQMDVAKDSKLLPTLTKQIIDKNQKAYWIGKRTLRKWTNYVLNDLDDDGIDDDEDLESSSTIKDGSGGEDCKKDANDTEQINDRLKNDFDEEINESFNDDIICAHDGLTVEENDRKLVSEDVWNIFLKYFPKAKAFERDHSPCVPCQNLASRDKEYRDNVRKNAVKEKELLKDLFEKKPSYDLAINKNECFLVNSDFMMKWRKYIRSIQRQTMVDAPRPEDLISALLCESHSLLLYDPEVDVERFSALSEQEWKVLKSFYPTDKELMIIKQENAGFVTSIGVCQECLTRRRLAEAEQDLQNSYVNASIYVWKVDSNAEDFDSDENEESASKKRKLNNSKSEECGQACRKPEQVRRSARARQPKKGKKMFMVNQFTTLKDLKFMVFNKFTVMPTDQHLSLNGIDLDTLKESLQLSDSEATLISLKVKPNDVIQLVADEPTPGMNICESEGFLMPEAGFKGTELGGR</sequence>
<feature type="compositionally biased region" description="Polar residues" evidence="10">
    <location>
        <begin position="450"/>
        <end position="460"/>
    </location>
</feature>
<feature type="compositionally biased region" description="Basic and acidic residues" evidence="10">
    <location>
        <begin position="463"/>
        <end position="474"/>
    </location>
</feature>
<keyword evidence="6" id="KW-0833">Ubl conjugation pathway</keyword>
<feature type="compositionally biased region" description="Basic residues" evidence="10">
    <location>
        <begin position="674"/>
        <end position="683"/>
    </location>
</feature>
<feature type="region of interest" description="Disordered" evidence="10">
    <location>
        <begin position="450"/>
        <end position="488"/>
    </location>
</feature>
<dbReference type="InterPro" id="IPR028889">
    <property type="entry name" value="USP"/>
</dbReference>
<evidence type="ECO:0000256" key="5">
    <source>
        <dbReference type="ARBA" id="ARBA00022670"/>
    </source>
</evidence>
<dbReference type="Gene3D" id="3.90.70.10">
    <property type="entry name" value="Cysteine proteinases"/>
    <property type="match status" value="1"/>
</dbReference>
<dbReference type="InterPro" id="IPR038765">
    <property type="entry name" value="Papain-like_cys_pep_sf"/>
</dbReference>
<feature type="region of interest" description="Disordered" evidence="10">
    <location>
        <begin position="940"/>
        <end position="964"/>
    </location>
</feature>
<dbReference type="SUPFAM" id="SSF54001">
    <property type="entry name" value="Cysteine proteinases"/>
    <property type="match status" value="1"/>
</dbReference>
<feature type="domain" description="USP" evidence="11">
    <location>
        <begin position="89"/>
        <end position="422"/>
    </location>
</feature>
<comment type="subcellular location">
    <subcellularLocation>
        <location evidence="2">Nucleus</location>
    </subcellularLocation>
</comment>
<dbReference type="InterPro" id="IPR018200">
    <property type="entry name" value="USP_CS"/>
</dbReference>
<dbReference type="GO" id="GO:0004197">
    <property type="term" value="F:cysteine-type endopeptidase activity"/>
    <property type="evidence" value="ECO:0007669"/>
    <property type="project" value="InterPro"/>
</dbReference>
<dbReference type="PROSITE" id="PS00972">
    <property type="entry name" value="USP_1"/>
    <property type="match status" value="1"/>
</dbReference>
<evidence type="ECO:0000259" key="12">
    <source>
        <dbReference type="PROSITE" id="PS51283"/>
    </source>
</evidence>
<dbReference type="GO" id="GO:0016579">
    <property type="term" value="P:protein deubiquitination"/>
    <property type="evidence" value="ECO:0007669"/>
    <property type="project" value="InterPro"/>
</dbReference>
<dbReference type="EMBL" id="JARGDH010000002">
    <property type="protein sequence ID" value="KAL0277921.1"/>
    <property type="molecule type" value="Genomic_DNA"/>
</dbReference>
<evidence type="ECO:0000256" key="10">
    <source>
        <dbReference type="SAM" id="MobiDB-lite"/>
    </source>
</evidence>
<keyword evidence="9" id="KW-0539">Nucleus</keyword>
<evidence type="ECO:0000256" key="7">
    <source>
        <dbReference type="ARBA" id="ARBA00022801"/>
    </source>
</evidence>
<dbReference type="PROSITE" id="PS50235">
    <property type="entry name" value="USP_3"/>
    <property type="match status" value="1"/>
</dbReference>
<keyword evidence="7" id="KW-0378">Hydrolase</keyword>
<evidence type="ECO:0000259" key="11">
    <source>
        <dbReference type="PROSITE" id="PS50235"/>
    </source>
</evidence>
<keyword evidence="5" id="KW-0645">Protease</keyword>
<dbReference type="PANTHER" id="PTHR24006:SF722">
    <property type="entry name" value="UBIQUITIN CARBOXYL-TERMINAL HYDROLASE 48"/>
    <property type="match status" value="1"/>
</dbReference>
<dbReference type="InterPro" id="IPR006615">
    <property type="entry name" value="Pept_C19_DUSP"/>
</dbReference>
<comment type="similarity">
    <text evidence="3">Belongs to the peptidase C19 family.</text>
</comment>
<protein>
    <recommendedName>
        <fullName evidence="4">ubiquitinyl hydrolase 1</fullName>
        <ecNumber evidence="4">3.4.19.12</ecNumber>
    </recommendedName>
</protein>
<dbReference type="InterPro" id="IPR029071">
    <property type="entry name" value="Ubiquitin-like_domsf"/>
</dbReference>
<feature type="region of interest" description="Disordered" evidence="10">
    <location>
        <begin position="1207"/>
        <end position="1252"/>
    </location>
</feature>
<evidence type="ECO:0000256" key="4">
    <source>
        <dbReference type="ARBA" id="ARBA00012759"/>
    </source>
</evidence>
<feature type="compositionally biased region" description="Basic residues" evidence="10">
    <location>
        <begin position="1242"/>
        <end position="1252"/>
    </location>
</feature>
<feature type="compositionally biased region" description="Basic and acidic residues" evidence="10">
    <location>
        <begin position="699"/>
        <end position="724"/>
    </location>
</feature>
<dbReference type="InterPro" id="IPR001394">
    <property type="entry name" value="Peptidase_C19_UCH"/>
</dbReference>
<evidence type="ECO:0000313" key="13">
    <source>
        <dbReference type="EMBL" id="KAL0277921.1"/>
    </source>
</evidence>
<feature type="region of interest" description="Disordered" evidence="10">
    <location>
        <begin position="654"/>
        <end position="739"/>
    </location>
</feature>
<feature type="region of interest" description="Disordered" evidence="10">
    <location>
        <begin position="510"/>
        <end position="549"/>
    </location>
</feature>
<dbReference type="SUPFAM" id="SSF54236">
    <property type="entry name" value="Ubiquitin-like"/>
    <property type="match status" value="1"/>
</dbReference>
<dbReference type="PROSITE" id="PS00973">
    <property type="entry name" value="USP_2"/>
    <property type="match status" value="1"/>
</dbReference>
<dbReference type="Pfam" id="PF00443">
    <property type="entry name" value="UCH"/>
    <property type="match status" value="1"/>
</dbReference>
<dbReference type="GO" id="GO:0005634">
    <property type="term" value="C:nucleus"/>
    <property type="evidence" value="ECO:0007669"/>
    <property type="project" value="UniProtKB-SubCell"/>
</dbReference>
<accession>A0AAW2I7L8</accession>
<gene>
    <name evidence="13" type="ORF">PYX00_005034</name>
</gene>
<evidence type="ECO:0000256" key="2">
    <source>
        <dbReference type="ARBA" id="ARBA00004123"/>
    </source>
</evidence>
<evidence type="ECO:0000256" key="3">
    <source>
        <dbReference type="ARBA" id="ARBA00009085"/>
    </source>
</evidence>
<reference evidence="13" key="1">
    <citation type="journal article" date="2024" name="Gigascience">
        <title>Chromosome-level genome of the poultry shaft louse Menopon gallinae provides insight into the host-switching and adaptive evolution of parasitic lice.</title>
        <authorList>
            <person name="Xu Y."/>
            <person name="Ma L."/>
            <person name="Liu S."/>
            <person name="Liang Y."/>
            <person name="Liu Q."/>
            <person name="He Z."/>
            <person name="Tian L."/>
            <person name="Duan Y."/>
            <person name="Cai W."/>
            <person name="Li H."/>
            <person name="Song F."/>
        </authorList>
    </citation>
    <scope>NUCLEOTIDE SEQUENCE</scope>
    <source>
        <strain evidence="13">Cailab_2023a</strain>
    </source>
</reference>
<evidence type="ECO:0000256" key="6">
    <source>
        <dbReference type="ARBA" id="ARBA00022786"/>
    </source>
</evidence>
<evidence type="ECO:0000256" key="9">
    <source>
        <dbReference type="ARBA" id="ARBA00023242"/>
    </source>
</evidence>
<dbReference type="InterPro" id="IPR035927">
    <property type="entry name" value="DUSP-like_sf"/>
</dbReference>
<dbReference type="CDD" id="cd01795">
    <property type="entry name" value="Ubl_USP48"/>
    <property type="match status" value="1"/>
</dbReference>
<dbReference type="PROSITE" id="PS51283">
    <property type="entry name" value="DUSP"/>
    <property type="match status" value="1"/>
</dbReference>
<name>A0AAW2I7L8_9NEOP</name>
<dbReference type="GO" id="GO:0006508">
    <property type="term" value="P:proteolysis"/>
    <property type="evidence" value="ECO:0007669"/>
    <property type="project" value="UniProtKB-KW"/>
</dbReference>
<comment type="caution">
    <text evidence="13">The sequence shown here is derived from an EMBL/GenBank/DDBJ whole genome shotgun (WGS) entry which is preliminary data.</text>
</comment>
<comment type="catalytic activity">
    <reaction evidence="1">
        <text>Thiol-dependent hydrolysis of ester, thioester, amide, peptide and isopeptide bonds formed by the C-terminal Gly of ubiquitin (a 76-residue protein attached to proteins as an intracellular targeting signal).</text>
        <dbReference type="EC" id="3.4.19.12"/>
    </reaction>
</comment>
<keyword evidence="8" id="KW-0788">Thiol protease</keyword>
<dbReference type="InterPro" id="IPR044743">
    <property type="entry name" value="Ubl_USP48"/>
</dbReference>
<dbReference type="SUPFAM" id="SSF143791">
    <property type="entry name" value="DUSP-like"/>
    <property type="match status" value="2"/>
</dbReference>
<dbReference type="GO" id="GO:0005829">
    <property type="term" value="C:cytosol"/>
    <property type="evidence" value="ECO:0007669"/>
    <property type="project" value="TreeGrafter"/>
</dbReference>
<proteinExistence type="inferred from homology"/>
<dbReference type="GO" id="GO:0004843">
    <property type="term" value="F:cysteine-type deubiquitinase activity"/>
    <property type="evidence" value="ECO:0007669"/>
    <property type="project" value="UniProtKB-EC"/>
</dbReference>
<feature type="domain" description="DUSP" evidence="12">
    <location>
        <begin position="1049"/>
        <end position="1160"/>
    </location>
</feature>
<organism evidence="13">
    <name type="scientific">Menopon gallinae</name>
    <name type="common">poultry shaft louse</name>
    <dbReference type="NCBI Taxonomy" id="328185"/>
    <lineage>
        <taxon>Eukaryota</taxon>
        <taxon>Metazoa</taxon>
        <taxon>Ecdysozoa</taxon>
        <taxon>Arthropoda</taxon>
        <taxon>Hexapoda</taxon>
        <taxon>Insecta</taxon>
        <taxon>Pterygota</taxon>
        <taxon>Neoptera</taxon>
        <taxon>Paraneoptera</taxon>
        <taxon>Psocodea</taxon>
        <taxon>Troctomorpha</taxon>
        <taxon>Phthiraptera</taxon>
        <taxon>Amblycera</taxon>
        <taxon>Menoponidae</taxon>
        <taxon>Menopon</taxon>
    </lineage>
</organism>
<evidence type="ECO:0000256" key="8">
    <source>
        <dbReference type="ARBA" id="ARBA00022807"/>
    </source>
</evidence>
<dbReference type="PANTHER" id="PTHR24006">
    <property type="entry name" value="UBIQUITIN CARBOXYL-TERMINAL HYDROLASE"/>
    <property type="match status" value="1"/>
</dbReference>
<feature type="compositionally biased region" description="Polar residues" evidence="10">
    <location>
        <begin position="519"/>
        <end position="532"/>
    </location>
</feature>